<keyword evidence="3" id="KW-0032">Aminotransferase</keyword>
<dbReference type="OrthoDB" id="9801052at2"/>
<dbReference type="Gene3D" id="3.90.550.10">
    <property type="entry name" value="Spore Coat Polysaccharide Biosynthesis Protein SpsA, Chain A"/>
    <property type="match status" value="1"/>
</dbReference>
<dbReference type="InterPro" id="IPR029044">
    <property type="entry name" value="Nucleotide-diphossugar_trans"/>
</dbReference>
<gene>
    <name evidence="3" type="ORF">Rleg4DRAFT_4419</name>
</gene>
<evidence type="ECO:0000313" key="4">
    <source>
        <dbReference type="Proteomes" id="UP000005732"/>
    </source>
</evidence>
<dbReference type="Gene3D" id="3.90.1150.10">
    <property type="entry name" value="Aspartate Aminotransferase, domain 1"/>
    <property type="match status" value="1"/>
</dbReference>
<dbReference type="InterPro" id="IPR015421">
    <property type="entry name" value="PyrdxlP-dep_Trfase_major"/>
</dbReference>
<dbReference type="SUPFAM" id="SSF53383">
    <property type="entry name" value="PLP-dependent transferases"/>
    <property type="match status" value="1"/>
</dbReference>
<keyword evidence="3" id="KW-0808">Transferase</keyword>
<keyword evidence="2" id="KW-0663">Pyridoxal phosphate</keyword>
<proteinExistence type="predicted"/>
<dbReference type="InterPro" id="IPR003329">
    <property type="entry name" value="Cytidylyl_trans"/>
</dbReference>
<dbReference type="GO" id="GO:0030170">
    <property type="term" value="F:pyridoxal phosphate binding"/>
    <property type="evidence" value="ECO:0007669"/>
    <property type="project" value="InterPro"/>
</dbReference>
<dbReference type="Gene3D" id="3.40.640.10">
    <property type="entry name" value="Type I PLP-dependent aspartate aminotransferase-like (Major domain)"/>
    <property type="match status" value="1"/>
</dbReference>
<name>J0KY45_RHILT</name>
<dbReference type="Pfam" id="PF00202">
    <property type="entry name" value="Aminotran_3"/>
    <property type="match status" value="1"/>
</dbReference>
<dbReference type="HOGENOM" id="CLU_016922_1_5_5"/>
<dbReference type="CDD" id="cd02518">
    <property type="entry name" value="GT2_SpsF"/>
    <property type="match status" value="1"/>
</dbReference>
<dbReference type="RefSeq" id="WP_003584428.1">
    <property type="nucleotide sequence ID" value="NZ_JH719395.1"/>
</dbReference>
<dbReference type="InterPro" id="IPR005814">
    <property type="entry name" value="Aminotrans_3"/>
</dbReference>
<dbReference type="AlphaFoldDB" id="J0KY45"/>
<dbReference type="Proteomes" id="UP000005732">
    <property type="component" value="Unassembled WGS sequence"/>
</dbReference>
<reference evidence="3 4" key="1">
    <citation type="submission" date="2012-02" db="EMBL/GenBank/DDBJ databases">
        <title>Improved High-Quality Draft Sequence of Rhizobium leguminosarum bv. trifolii WSM2297.</title>
        <authorList>
            <consortium name="US DOE Joint Genome Institute"/>
            <person name="Lucas S."/>
            <person name="Han J."/>
            <person name="Lapidus A."/>
            <person name="Cheng J.-F."/>
            <person name="Goodwin L."/>
            <person name="Pitluck S."/>
            <person name="Peters L."/>
            <person name="Ovchinnikova G."/>
            <person name="Zhang X."/>
            <person name="Detter J.C."/>
            <person name="Han C."/>
            <person name="Tapia R."/>
            <person name="Land M."/>
            <person name="Hauser L."/>
            <person name="Kyrpides N."/>
            <person name="Ivanova N."/>
            <person name="Pagani I."/>
            <person name="Brau L."/>
            <person name="Yates R."/>
            <person name="O'Hara G."/>
            <person name="Rui T."/>
            <person name="Howieson J."/>
            <person name="Reeve W."/>
            <person name="Woyke T."/>
        </authorList>
    </citation>
    <scope>NUCLEOTIDE SEQUENCE [LARGE SCALE GENOMIC DNA]</scope>
    <source>
        <strain evidence="3 4">WSM2297</strain>
    </source>
</reference>
<protein>
    <submittedName>
        <fullName evidence="3">Glutamate-1-semialdehyde aminotransferase</fullName>
    </submittedName>
</protein>
<evidence type="ECO:0000256" key="2">
    <source>
        <dbReference type="ARBA" id="ARBA00022898"/>
    </source>
</evidence>
<accession>J0KY45</accession>
<dbReference type="EMBL" id="JH719395">
    <property type="protein sequence ID" value="EJC82694.1"/>
    <property type="molecule type" value="Genomic_DNA"/>
</dbReference>
<dbReference type="InterPro" id="IPR015424">
    <property type="entry name" value="PyrdxlP-dep_Trfase"/>
</dbReference>
<dbReference type="PANTHER" id="PTHR43713">
    <property type="entry name" value="GLUTAMATE-1-SEMIALDEHYDE 2,1-AMINOMUTASE"/>
    <property type="match status" value="1"/>
</dbReference>
<sequence length="675" mass="74621">MKVVAVVQARMGSSRLPGKVLREISGQPLISVLMKRMAQSLRLHELVVAIPEGPADDVLARFLDANGYKVFRGSEGDVLKRYFDAAKEHQADVVVRVTGDCPFIDPAVLDTVIDTFVSCAADYASNIAPPTFPDGLDVEVFGFSALQRAHLEATELAHREHVTPYLRESGLFKTINVSNEYDHSSERWTVDEVGDLQVADAVLAHLGPDIDFTWQDILQLKIDRPELFQLNSGIARNEGLTMRSGQKLWKRAKDVIPGGNMLLSKRAEMFLPGQWPAYFSKAKGHTVWDLDGNMYIDTFLFGVGTNTLGYGHPEVDAAVLAVIADGNMSTLNAPEEVYLAERLIHIHPWADMARFCRSGGEANAVAIRIARAASGRDKVAFCGYHGWHDWYLAANLGNDRVLAGHLLPGLEPRGVPQELRGSICPFSYNSIAEFDEAVSDPEVGVIFMEVSRNSGPQEGFLEHVRDVASQKNLVLIFDECTSGFRQSFGGLHKIYGVEPDMATFGKTIGNGYAITAVIGRRAIMEAAQSTFISSTFWTERIGSAAALKTLEVMERERSWEVITATGLDIRRRWQQLADDYRLVIDHWGLPSLCGFTVRSDNALAYKTLITQEMLAKGYLAGNSIYSSIVHTPDVIETFFEKLAPVFRLIKECEDGRNVVDLLNGPVAHGGFKRLN</sequence>
<dbReference type="InterPro" id="IPR015422">
    <property type="entry name" value="PyrdxlP-dep_Trfase_small"/>
</dbReference>
<organism evidence="3 4">
    <name type="scientific">Rhizobium leguminosarum bv. trifolii WSM2297</name>
    <dbReference type="NCBI Taxonomy" id="754762"/>
    <lineage>
        <taxon>Bacteria</taxon>
        <taxon>Pseudomonadati</taxon>
        <taxon>Pseudomonadota</taxon>
        <taxon>Alphaproteobacteria</taxon>
        <taxon>Hyphomicrobiales</taxon>
        <taxon>Rhizobiaceae</taxon>
        <taxon>Rhizobium/Agrobacterium group</taxon>
        <taxon>Rhizobium</taxon>
    </lineage>
</organism>
<evidence type="ECO:0000313" key="3">
    <source>
        <dbReference type="EMBL" id="EJC82694.1"/>
    </source>
</evidence>
<dbReference type="Pfam" id="PF02348">
    <property type="entry name" value="CTP_transf_3"/>
    <property type="match status" value="1"/>
</dbReference>
<dbReference type="GO" id="GO:0008483">
    <property type="term" value="F:transaminase activity"/>
    <property type="evidence" value="ECO:0007669"/>
    <property type="project" value="UniProtKB-KW"/>
</dbReference>
<evidence type="ECO:0000256" key="1">
    <source>
        <dbReference type="ARBA" id="ARBA00001933"/>
    </source>
</evidence>
<comment type="cofactor">
    <cofactor evidence="1">
        <name>pyridoxal 5'-phosphate</name>
        <dbReference type="ChEBI" id="CHEBI:597326"/>
    </cofactor>
</comment>
<dbReference type="SUPFAM" id="SSF53448">
    <property type="entry name" value="Nucleotide-diphospho-sugar transferases"/>
    <property type="match status" value="1"/>
</dbReference>
<dbReference type="PANTHER" id="PTHR43713:SF3">
    <property type="entry name" value="GLUTAMATE-1-SEMIALDEHYDE 2,1-AMINOMUTASE 1, CHLOROPLASTIC-RELATED"/>
    <property type="match status" value="1"/>
</dbReference>